<dbReference type="InterPro" id="IPR010285">
    <property type="entry name" value="DNA_helicase_pif1-like_DEAD"/>
</dbReference>
<evidence type="ECO:0000259" key="2">
    <source>
        <dbReference type="Pfam" id="PF05970"/>
    </source>
</evidence>
<dbReference type="GO" id="GO:0006281">
    <property type="term" value="P:DNA repair"/>
    <property type="evidence" value="ECO:0007669"/>
    <property type="project" value="UniProtKB-KW"/>
</dbReference>
<proteinExistence type="inferred from homology"/>
<dbReference type="GO" id="GO:0006310">
    <property type="term" value="P:DNA recombination"/>
    <property type="evidence" value="ECO:0007669"/>
    <property type="project" value="UniProtKB-KW"/>
</dbReference>
<feature type="domain" description="DNA helicase Pif1-like DEAD-box helicase" evidence="2">
    <location>
        <begin position="173"/>
        <end position="218"/>
    </location>
</feature>
<dbReference type="GO" id="GO:0005524">
    <property type="term" value="F:ATP binding"/>
    <property type="evidence" value="ECO:0007669"/>
    <property type="project" value="UniProtKB-KW"/>
</dbReference>
<reference evidence="3 5" key="2">
    <citation type="journal article" date="2014" name="BMC Genomics">
        <title>An improved genome release (version Mt4.0) for the model legume Medicago truncatula.</title>
        <authorList>
            <person name="Tang H."/>
            <person name="Krishnakumar V."/>
            <person name="Bidwell S."/>
            <person name="Rosen B."/>
            <person name="Chan A."/>
            <person name="Zhou S."/>
            <person name="Gentzbittel L."/>
            <person name="Childs K.L."/>
            <person name="Yandell M."/>
            <person name="Gundlach H."/>
            <person name="Mayer K.F."/>
            <person name="Schwartz D.C."/>
            <person name="Town C.D."/>
        </authorList>
    </citation>
    <scope>GENOME REANNOTATION</scope>
    <source>
        <strain evidence="3">A17</strain>
        <strain evidence="4 5">cv. Jemalong A17</strain>
    </source>
</reference>
<dbReference type="Pfam" id="PF05970">
    <property type="entry name" value="PIF1"/>
    <property type="match status" value="1"/>
</dbReference>
<keyword evidence="1" id="KW-0067">ATP-binding</keyword>
<dbReference type="AlphaFoldDB" id="A0A072V4F2"/>
<dbReference type="HOGENOM" id="CLU_1176936_0_0_1"/>
<comment type="cofactor">
    <cofactor evidence="1">
        <name>Mg(2+)</name>
        <dbReference type="ChEBI" id="CHEBI:18420"/>
    </cofactor>
</comment>
<keyword evidence="1" id="KW-0547">Nucleotide-binding</keyword>
<evidence type="ECO:0000313" key="3">
    <source>
        <dbReference type="EMBL" id="KEH36541.1"/>
    </source>
</evidence>
<accession>A0A072V4F2</accession>
<keyword evidence="1" id="KW-0227">DNA damage</keyword>
<keyword evidence="1 3" id="KW-0347">Helicase</keyword>
<dbReference type="EC" id="5.6.2.3" evidence="1"/>
<reference evidence="3 5" key="1">
    <citation type="journal article" date="2011" name="Nature">
        <title>The Medicago genome provides insight into the evolution of rhizobial symbioses.</title>
        <authorList>
            <person name="Young N.D."/>
            <person name="Debelle F."/>
            <person name="Oldroyd G.E."/>
            <person name="Geurts R."/>
            <person name="Cannon S.B."/>
            <person name="Udvardi M.K."/>
            <person name="Benedito V.A."/>
            <person name="Mayer K.F."/>
            <person name="Gouzy J."/>
            <person name="Schoof H."/>
            <person name="Van de Peer Y."/>
            <person name="Proost S."/>
            <person name="Cook D.R."/>
            <person name="Meyers B.C."/>
            <person name="Spannagl M."/>
            <person name="Cheung F."/>
            <person name="De Mita S."/>
            <person name="Krishnakumar V."/>
            <person name="Gundlach H."/>
            <person name="Zhou S."/>
            <person name="Mudge J."/>
            <person name="Bharti A.K."/>
            <person name="Murray J.D."/>
            <person name="Naoumkina M.A."/>
            <person name="Rosen B."/>
            <person name="Silverstein K.A."/>
            <person name="Tang H."/>
            <person name="Rombauts S."/>
            <person name="Zhao P.X."/>
            <person name="Zhou P."/>
            <person name="Barbe V."/>
            <person name="Bardou P."/>
            <person name="Bechner M."/>
            <person name="Bellec A."/>
            <person name="Berger A."/>
            <person name="Berges H."/>
            <person name="Bidwell S."/>
            <person name="Bisseling T."/>
            <person name="Choisne N."/>
            <person name="Couloux A."/>
            <person name="Denny R."/>
            <person name="Deshpande S."/>
            <person name="Dai X."/>
            <person name="Doyle J.J."/>
            <person name="Dudez A.M."/>
            <person name="Farmer A.D."/>
            <person name="Fouteau S."/>
            <person name="Franken C."/>
            <person name="Gibelin C."/>
            <person name="Gish J."/>
            <person name="Goldstein S."/>
            <person name="Gonzalez A.J."/>
            <person name="Green P.J."/>
            <person name="Hallab A."/>
            <person name="Hartog M."/>
            <person name="Hua A."/>
            <person name="Humphray S.J."/>
            <person name="Jeong D.H."/>
            <person name="Jing Y."/>
            <person name="Jocker A."/>
            <person name="Kenton S.M."/>
            <person name="Kim D.J."/>
            <person name="Klee K."/>
            <person name="Lai H."/>
            <person name="Lang C."/>
            <person name="Lin S."/>
            <person name="Macmil S.L."/>
            <person name="Magdelenat G."/>
            <person name="Matthews L."/>
            <person name="McCorrison J."/>
            <person name="Monaghan E.L."/>
            <person name="Mun J.H."/>
            <person name="Najar F.Z."/>
            <person name="Nicholson C."/>
            <person name="Noirot C."/>
            <person name="O'Bleness M."/>
            <person name="Paule C.R."/>
            <person name="Poulain J."/>
            <person name="Prion F."/>
            <person name="Qin B."/>
            <person name="Qu C."/>
            <person name="Retzel E.F."/>
            <person name="Riddle C."/>
            <person name="Sallet E."/>
            <person name="Samain S."/>
            <person name="Samson N."/>
            <person name="Sanders I."/>
            <person name="Saurat O."/>
            <person name="Scarpelli C."/>
            <person name="Schiex T."/>
            <person name="Segurens B."/>
            <person name="Severin A.J."/>
            <person name="Sherrier D.J."/>
            <person name="Shi R."/>
            <person name="Sims S."/>
            <person name="Singer S.R."/>
            <person name="Sinharoy S."/>
            <person name="Sterck L."/>
            <person name="Viollet A."/>
            <person name="Wang B.B."/>
            <person name="Wang K."/>
            <person name="Wang M."/>
            <person name="Wang X."/>
            <person name="Warfsmann J."/>
            <person name="Weissenbach J."/>
            <person name="White D.D."/>
            <person name="White J.D."/>
            <person name="Wiley G.B."/>
            <person name="Wincker P."/>
            <person name="Xing Y."/>
            <person name="Yang L."/>
            <person name="Yao Z."/>
            <person name="Ying F."/>
            <person name="Zhai J."/>
            <person name="Zhou L."/>
            <person name="Zuber A."/>
            <person name="Denarie J."/>
            <person name="Dixon R.A."/>
            <person name="May G.D."/>
            <person name="Schwartz D.C."/>
            <person name="Rogers J."/>
            <person name="Quetier F."/>
            <person name="Town C.D."/>
            <person name="Roe B.A."/>
        </authorList>
    </citation>
    <scope>NUCLEOTIDE SEQUENCE [LARGE SCALE GENOMIC DNA]</scope>
    <source>
        <strain evidence="3">A17</strain>
        <strain evidence="4 5">cv. Jemalong A17</strain>
    </source>
</reference>
<keyword evidence="1" id="KW-0378">Hydrolase</keyword>
<organism evidence="3 5">
    <name type="scientific">Medicago truncatula</name>
    <name type="common">Barrel medic</name>
    <name type="synonym">Medicago tribuloides</name>
    <dbReference type="NCBI Taxonomy" id="3880"/>
    <lineage>
        <taxon>Eukaryota</taxon>
        <taxon>Viridiplantae</taxon>
        <taxon>Streptophyta</taxon>
        <taxon>Embryophyta</taxon>
        <taxon>Tracheophyta</taxon>
        <taxon>Spermatophyta</taxon>
        <taxon>Magnoliopsida</taxon>
        <taxon>eudicotyledons</taxon>
        <taxon>Gunneridae</taxon>
        <taxon>Pentapetalae</taxon>
        <taxon>rosids</taxon>
        <taxon>fabids</taxon>
        <taxon>Fabales</taxon>
        <taxon>Fabaceae</taxon>
        <taxon>Papilionoideae</taxon>
        <taxon>50 kb inversion clade</taxon>
        <taxon>NPAAA clade</taxon>
        <taxon>Hologalegina</taxon>
        <taxon>IRL clade</taxon>
        <taxon>Trifolieae</taxon>
        <taxon>Medicago</taxon>
    </lineage>
</organism>
<sequence>MVMDNEEASTMFLARFEANHWFVGGRDLTYVGLEEYSKVKFWKDLKGLIQDIPQGENVFLNQVAWAPVERSSFQGRIRGIPGLISTRNNAWPVRMPLRMSWISRPPLVGRKPLRKQKKKDFLGGDLNGVFLQKILKEGCVKLHISKNDTWNKMTYDIRKVAKETLEELIGFGILPVARKGTRQDIVDASINSSKIWAYCNLLRLTVNMRLGASLDEDNNVCKETTNVVYREVFQKV</sequence>
<dbReference type="GO" id="GO:0016787">
    <property type="term" value="F:hydrolase activity"/>
    <property type="evidence" value="ECO:0007669"/>
    <property type="project" value="UniProtKB-KW"/>
</dbReference>
<protein>
    <recommendedName>
        <fullName evidence="1">ATP-dependent DNA helicase</fullName>
        <ecNumber evidence="1">5.6.2.3</ecNumber>
    </recommendedName>
</protein>
<reference evidence="4" key="3">
    <citation type="submission" date="2015-04" db="UniProtKB">
        <authorList>
            <consortium name="EnsemblPlants"/>
        </authorList>
    </citation>
    <scope>IDENTIFICATION</scope>
    <source>
        <strain evidence="4">cv. Jemalong A17</strain>
    </source>
</reference>
<keyword evidence="5" id="KW-1185">Reference proteome</keyword>
<dbReference type="EMBL" id="CM001218">
    <property type="protein sequence ID" value="KEH36541.1"/>
    <property type="molecule type" value="Genomic_DNA"/>
</dbReference>
<name>A0A072V4F2_MEDTR</name>
<dbReference type="Proteomes" id="UP000002051">
    <property type="component" value="Chromosome 2"/>
</dbReference>
<evidence type="ECO:0000313" key="4">
    <source>
        <dbReference type="EnsemblPlants" id="KEH36541"/>
    </source>
</evidence>
<evidence type="ECO:0000313" key="5">
    <source>
        <dbReference type="Proteomes" id="UP000002051"/>
    </source>
</evidence>
<keyword evidence="1" id="KW-0234">DNA repair</keyword>
<comment type="similarity">
    <text evidence="1">Belongs to the helicase family.</text>
</comment>
<dbReference type="EnsemblPlants" id="KEH36541">
    <property type="protein sequence ID" value="KEH36541"/>
    <property type="gene ID" value="MTR_2g013510"/>
</dbReference>
<keyword evidence="1" id="KW-0233">DNA recombination</keyword>
<comment type="catalytic activity">
    <reaction evidence="1">
        <text>ATP + H2O = ADP + phosphate + H(+)</text>
        <dbReference type="Rhea" id="RHEA:13065"/>
        <dbReference type="ChEBI" id="CHEBI:15377"/>
        <dbReference type="ChEBI" id="CHEBI:15378"/>
        <dbReference type="ChEBI" id="CHEBI:30616"/>
        <dbReference type="ChEBI" id="CHEBI:43474"/>
        <dbReference type="ChEBI" id="CHEBI:456216"/>
        <dbReference type="EC" id="5.6.2.3"/>
    </reaction>
</comment>
<gene>
    <name evidence="3" type="ordered locus">MTR_2g013510</name>
</gene>
<evidence type="ECO:0000256" key="1">
    <source>
        <dbReference type="RuleBase" id="RU363044"/>
    </source>
</evidence>
<dbReference type="GO" id="GO:0043139">
    <property type="term" value="F:5'-3' DNA helicase activity"/>
    <property type="evidence" value="ECO:0007669"/>
    <property type="project" value="UniProtKB-EC"/>
</dbReference>
<dbReference type="GO" id="GO:0000723">
    <property type="term" value="P:telomere maintenance"/>
    <property type="evidence" value="ECO:0007669"/>
    <property type="project" value="InterPro"/>
</dbReference>